<dbReference type="EMBL" id="LXEO01000017">
    <property type="protein sequence ID" value="OAT19047.1"/>
    <property type="molecule type" value="Genomic_DNA"/>
</dbReference>
<feature type="chain" id="PRO_5008593294" evidence="1">
    <location>
        <begin position="23"/>
        <end position="172"/>
    </location>
</feature>
<dbReference type="AlphaFoldDB" id="A0A1B7HTP5"/>
<proteinExistence type="predicted"/>
<dbReference type="Proteomes" id="UP000078286">
    <property type="component" value="Unassembled WGS sequence"/>
</dbReference>
<gene>
    <name evidence="2" type="ORF">M979_1876</name>
</gene>
<evidence type="ECO:0000256" key="1">
    <source>
        <dbReference type="SAM" id="SignalP"/>
    </source>
</evidence>
<sequence>MKLYKALFIPTLLLSGVFNTWAGEAENNITQDYMARWNEAMDGQAIPSSQAAILDADIVKSCKTVAPKTYRSAMINLWQHKTGTKMTETAFLSEDLQLFDRLAAISCIEGASYEHKGNGELLVNTLGAQLLEMDVKDGNDAFEQIKTMEFQTGIITARYGVSIEKKMSHHTD</sequence>
<dbReference type="RefSeq" id="WP_064554633.1">
    <property type="nucleotide sequence ID" value="NZ_LXEO01000017.1"/>
</dbReference>
<protein>
    <submittedName>
        <fullName evidence="2">Uncharacterized protein</fullName>
    </submittedName>
</protein>
<comment type="caution">
    <text evidence="2">The sequence shown here is derived from an EMBL/GenBank/DDBJ whole genome shotgun (WGS) entry which is preliminary data.</text>
</comment>
<keyword evidence="1" id="KW-0732">Signal</keyword>
<evidence type="ECO:0000313" key="3">
    <source>
        <dbReference type="Proteomes" id="UP000078286"/>
    </source>
</evidence>
<dbReference type="PATRIC" id="fig|1354255.3.peg.1936"/>
<organism evidence="2 3">
    <name type="scientific">Buttiauxella noackiae ATCC 51607</name>
    <dbReference type="NCBI Taxonomy" id="1354255"/>
    <lineage>
        <taxon>Bacteria</taxon>
        <taxon>Pseudomonadati</taxon>
        <taxon>Pseudomonadota</taxon>
        <taxon>Gammaproteobacteria</taxon>
        <taxon>Enterobacterales</taxon>
        <taxon>Enterobacteriaceae</taxon>
        <taxon>Buttiauxella</taxon>
    </lineage>
</organism>
<keyword evidence="3" id="KW-1185">Reference proteome</keyword>
<reference evidence="2 3" key="1">
    <citation type="submission" date="2016-04" db="EMBL/GenBank/DDBJ databases">
        <title>ATOL: Assembling a taxonomically balanced genome-scale reconstruction of the evolutionary history of the Enterobacteriaceae.</title>
        <authorList>
            <person name="Plunkett G.III."/>
            <person name="Neeno-Eckwall E.C."/>
            <person name="Glasner J.D."/>
            <person name="Perna N.T."/>
        </authorList>
    </citation>
    <scope>NUCLEOTIDE SEQUENCE [LARGE SCALE GENOMIC DNA]</scope>
    <source>
        <strain evidence="2 3">ATCC 51607</strain>
    </source>
</reference>
<evidence type="ECO:0000313" key="2">
    <source>
        <dbReference type="EMBL" id="OAT19047.1"/>
    </source>
</evidence>
<feature type="signal peptide" evidence="1">
    <location>
        <begin position="1"/>
        <end position="22"/>
    </location>
</feature>
<accession>A0A1B7HTP5</accession>
<name>A0A1B7HTP5_9ENTR</name>